<dbReference type="InterPro" id="IPR039808">
    <property type="entry name" value="Cadherin"/>
</dbReference>
<dbReference type="AlphaFoldDB" id="A0A6B2M322"/>
<dbReference type="Gene3D" id="2.60.40.60">
    <property type="entry name" value="Cadherins"/>
    <property type="match status" value="1"/>
</dbReference>
<dbReference type="Gene3D" id="2.60.40.10">
    <property type="entry name" value="Immunoglobulins"/>
    <property type="match status" value="2"/>
</dbReference>
<evidence type="ECO:0000256" key="4">
    <source>
        <dbReference type="ARBA" id="ARBA00023136"/>
    </source>
</evidence>
<gene>
    <name evidence="7" type="ORF">G0Q06_07080</name>
</gene>
<dbReference type="SMART" id="SM00112">
    <property type="entry name" value="CA"/>
    <property type="match status" value="1"/>
</dbReference>
<evidence type="ECO:0000256" key="5">
    <source>
        <dbReference type="SAM" id="SignalP"/>
    </source>
</evidence>
<accession>A0A6B2M322</accession>
<feature type="signal peptide" evidence="5">
    <location>
        <begin position="1"/>
        <end position="23"/>
    </location>
</feature>
<feature type="domain" description="Cadherin" evidence="6">
    <location>
        <begin position="953"/>
        <end position="1055"/>
    </location>
</feature>
<dbReference type="InterPro" id="IPR006644">
    <property type="entry name" value="Cadg"/>
</dbReference>
<proteinExistence type="predicted"/>
<dbReference type="GO" id="GO:0016477">
    <property type="term" value="P:cell migration"/>
    <property type="evidence" value="ECO:0007669"/>
    <property type="project" value="TreeGrafter"/>
</dbReference>
<dbReference type="Proteomes" id="UP000478417">
    <property type="component" value="Unassembled WGS sequence"/>
</dbReference>
<dbReference type="Pfam" id="PF17963">
    <property type="entry name" value="Big_9"/>
    <property type="match status" value="1"/>
</dbReference>
<dbReference type="InterPro" id="IPR013320">
    <property type="entry name" value="ConA-like_dom_sf"/>
</dbReference>
<dbReference type="CDD" id="cd11304">
    <property type="entry name" value="Cadherin_repeat"/>
    <property type="match status" value="1"/>
</dbReference>
<dbReference type="SMART" id="SM00736">
    <property type="entry name" value="CADG"/>
    <property type="match status" value="2"/>
</dbReference>
<dbReference type="GO" id="GO:0005509">
    <property type="term" value="F:calcium ion binding"/>
    <property type="evidence" value="ECO:0007669"/>
    <property type="project" value="InterPro"/>
</dbReference>
<organism evidence="7 8">
    <name type="scientific">Oceanipulchritudo coccoides</name>
    <dbReference type="NCBI Taxonomy" id="2706888"/>
    <lineage>
        <taxon>Bacteria</taxon>
        <taxon>Pseudomonadati</taxon>
        <taxon>Verrucomicrobiota</taxon>
        <taxon>Opitutia</taxon>
        <taxon>Puniceicoccales</taxon>
        <taxon>Oceanipulchritudinaceae</taxon>
        <taxon>Oceanipulchritudo</taxon>
    </lineage>
</organism>
<dbReference type="SUPFAM" id="SSF49313">
    <property type="entry name" value="Cadherin-like"/>
    <property type="match status" value="3"/>
</dbReference>
<dbReference type="Gene3D" id="2.60.120.200">
    <property type="match status" value="1"/>
</dbReference>
<evidence type="ECO:0000259" key="6">
    <source>
        <dbReference type="PROSITE" id="PS50268"/>
    </source>
</evidence>
<feature type="chain" id="PRO_5025333993" description="Cadherin domain-containing protein" evidence="5">
    <location>
        <begin position="24"/>
        <end position="1190"/>
    </location>
</feature>
<dbReference type="EMBL" id="JAAGNX010000002">
    <property type="protein sequence ID" value="NDV62205.1"/>
    <property type="molecule type" value="Genomic_DNA"/>
</dbReference>
<dbReference type="GO" id="GO:0008013">
    <property type="term" value="F:beta-catenin binding"/>
    <property type="evidence" value="ECO:0007669"/>
    <property type="project" value="TreeGrafter"/>
</dbReference>
<dbReference type="InterPro" id="IPR014895">
    <property type="entry name" value="Alginate_lyase_2"/>
</dbReference>
<dbReference type="RefSeq" id="WP_163963900.1">
    <property type="nucleotide sequence ID" value="NZ_JAAGNX010000002.1"/>
</dbReference>
<dbReference type="Pfam" id="PF05345">
    <property type="entry name" value="He_PIG"/>
    <property type="match status" value="1"/>
</dbReference>
<keyword evidence="5" id="KW-0732">Signal</keyword>
<keyword evidence="8" id="KW-1185">Reference proteome</keyword>
<dbReference type="GO" id="GO:0016342">
    <property type="term" value="C:catenin complex"/>
    <property type="evidence" value="ECO:0007669"/>
    <property type="project" value="TreeGrafter"/>
</dbReference>
<protein>
    <recommendedName>
        <fullName evidence="6">Cadherin domain-containing protein</fullName>
    </recommendedName>
</protein>
<evidence type="ECO:0000256" key="2">
    <source>
        <dbReference type="ARBA" id="ARBA00022737"/>
    </source>
</evidence>
<name>A0A6B2M322_9BACT</name>
<keyword evidence="4" id="KW-0472">Membrane</keyword>
<dbReference type="Pfam" id="PF00028">
    <property type="entry name" value="Cadherin"/>
    <property type="match status" value="1"/>
</dbReference>
<dbReference type="InterPro" id="IPR013783">
    <property type="entry name" value="Ig-like_fold"/>
</dbReference>
<dbReference type="InterPro" id="IPR002126">
    <property type="entry name" value="Cadherin-like_dom"/>
</dbReference>
<sequence length="1190" mass="123413">MITKRHITATLAALLAVPAFVSAVAPSTESKFLDALAASKLQYPDSSTAADTAALLAGYDQPYFTLQDTDKMAFTHDIADQRVELRNLQNWIVNTGVRTAHANLSVISQVGEQVTVMQIHDDANVGSGPNLPLVRIYRLLSTGHIWAVYKTDATGTVNAQVDLGLMPLGTYFDCDIVVNNGNMEVLIDSVSKLSVDVSYWTYPSYWKAGLYLQDAGAATVRFNELTWTTSAMPEIVNDDFADGNRANTGALQADWWSSSSTSGSSIEAYVGQLGLITGTSGRGIHGTFAPQPLDVGGSLTATMTFTTPATVGTAKEASFKFAIMAFNDSGLADDLSSSSSSVNPLYVGLPGYMIDFDVNTGATANINISEHDLLDPQGRFLGTTSEWDAISSSSGFGYTFSPATEYVVVITVTRLTTDGLGITALLSTGGSPIASYTASDIDGTIANNFGMLGVWANSNTFGSTTTAGAAEDNGITFSNITIQAEGILVGNQAPTFTTDPITETNATQDLNYSGNTLADYATDFENDPLTFTLVSSSGPGTAWLVVDPSGALSGTPNAANLGLHTYTVQVADAGGSNTATLNITVAPNQAPTFTSDPITKLDATEGVDYSGNTLADDATDFENDSLTFTKVSSSGPGPDWLVVDPNGALSGTPTVANIGLHTYTVQVADALGSDTATLNITVVSSFTGGTLVDDSFADGNRANTGALEADWWSSSSTSGNSIEAYVGELGLISGTSGRGIHGTFAPQTLAVGDSLTATMSFTTPVTVGSGKSTALKFALMDFNNPGLADDLSSSSSSSNPLYVGLPGYMIDLDVNTGATANITVREHNVASTLGRFLGTTSEWDSISNSSSDGYTFNATTDYVVVITVTRTGSGILEIFASLSLASGGAPLATHTASDLDGTIANTFGMLGAWVNSSTFGSTTSSGATADNGITFTNIKVETALNTSGNTPPVASDNSGSVDENAAIGDDVLTVTATDDGSISGYEIIDGNTGGAFSIDSSGLIEVAAPLDFDATSSYTLTVSVSDDGTPALKDFAEVTITVNDVVTNQDIISAFLSDAGGPFPGETDLAIIGDGADPDGDGHLNFMEVWQGTDAGTIDSPVPLILEEHEVSTIVRGSVVIETDSAQDDALDVVVEASFDLTNWRDISANRVVESDVGGVRTLRFYDSDPLGSNPFFIRFSIDPDAVPAP</sequence>
<keyword evidence="2" id="KW-0677">Repeat</keyword>
<reference evidence="7 8" key="1">
    <citation type="submission" date="2020-02" db="EMBL/GenBank/DDBJ databases">
        <title>Albibacoteraceae fam. nov., the first described family within the subdivision 4 Verrucomicrobia.</title>
        <authorList>
            <person name="Xi F."/>
        </authorList>
    </citation>
    <scope>NUCLEOTIDE SEQUENCE [LARGE SCALE GENOMIC DNA]</scope>
    <source>
        <strain evidence="7 8">CK1056</strain>
    </source>
</reference>
<comment type="subcellular location">
    <subcellularLocation>
        <location evidence="1">Membrane</location>
    </subcellularLocation>
</comment>
<dbReference type="GO" id="GO:0007156">
    <property type="term" value="P:homophilic cell adhesion via plasma membrane adhesion molecules"/>
    <property type="evidence" value="ECO:0007669"/>
    <property type="project" value="InterPro"/>
</dbReference>
<dbReference type="PROSITE" id="PS00018">
    <property type="entry name" value="EF_HAND_1"/>
    <property type="match status" value="1"/>
</dbReference>
<dbReference type="PANTHER" id="PTHR24027">
    <property type="entry name" value="CADHERIN-23"/>
    <property type="match status" value="1"/>
</dbReference>
<evidence type="ECO:0000313" key="7">
    <source>
        <dbReference type="EMBL" id="NDV62205.1"/>
    </source>
</evidence>
<evidence type="ECO:0000313" key="8">
    <source>
        <dbReference type="Proteomes" id="UP000478417"/>
    </source>
</evidence>
<keyword evidence="3" id="KW-0106">Calcium</keyword>
<dbReference type="PANTHER" id="PTHR24027:SF438">
    <property type="entry name" value="CADHERIN 23"/>
    <property type="match status" value="1"/>
</dbReference>
<evidence type="ECO:0000256" key="1">
    <source>
        <dbReference type="ARBA" id="ARBA00004370"/>
    </source>
</evidence>
<dbReference type="GO" id="GO:0045296">
    <property type="term" value="F:cadherin binding"/>
    <property type="evidence" value="ECO:0007669"/>
    <property type="project" value="TreeGrafter"/>
</dbReference>
<dbReference type="InterPro" id="IPR015919">
    <property type="entry name" value="Cadherin-like_sf"/>
</dbReference>
<dbReference type="PROSITE" id="PS50268">
    <property type="entry name" value="CADHERIN_2"/>
    <property type="match status" value="1"/>
</dbReference>
<dbReference type="InterPro" id="IPR018247">
    <property type="entry name" value="EF_Hand_1_Ca_BS"/>
</dbReference>
<dbReference type="Pfam" id="PF08787">
    <property type="entry name" value="Alginate_lyase2"/>
    <property type="match status" value="1"/>
</dbReference>
<dbReference type="SUPFAM" id="SSF49899">
    <property type="entry name" value="Concanavalin A-like lectins/glucanases"/>
    <property type="match status" value="1"/>
</dbReference>
<evidence type="ECO:0000256" key="3">
    <source>
        <dbReference type="ARBA" id="ARBA00022837"/>
    </source>
</evidence>
<comment type="caution">
    <text evidence="7">The sequence shown here is derived from an EMBL/GenBank/DDBJ whole genome shotgun (WGS) entry which is preliminary data.</text>
</comment>